<evidence type="ECO:0000256" key="2">
    <source>
        <dbReference type="ARBA" id="ARBA00022630"/>
    </source>
</evidence>
<feature type="non-terminal residue" evidence="5">
    <location>
        <position position="1"/>
    </location>
</feature>
<dbReference type="PANTHER" id="PTHR42913">
    <property type="entry name" value="APOPTOSIS-INDUCING FACTOR 1"/>
    <property type="match status" value="1"/>
</dbReference>
<evidence type="ECO:0000256" key="1">
    <source>
        <dbReference type="ARBA" id="ARBA00001974"/>
    </source>
</evidence>
<gene>
    <name evidence="5" type="ORF">GO594_29900</name>
</gene>
<dbReference type="AlphaFoldDB" id="A0A7X3HDZ5"/>
<dbReference type="Gene3D" id="3.50.50.100">
    <property type="match status" value="1"/>
</dbReference>
<evidence type="ECO:0000313" key="5">
    <source>
        <dbReference type="EMBL" id="MWK60208.1"/>
    </source>
</evidence>
<comment type="caution">
    <text evidence="5">The sequence shown here is derived from an EMBL/GenBank/DDBJ whole genome shotgun (WGS) entry which is preliminary data.</text>
</comment>
<keyword evidence="2" id="KW-0285">Flavoprotein</keyword>
<dbReference type="InterPro" id="IPR051169">
    <property type="entry name" value="NADH-Q_oxidoreductase"/>
</dbReference>
<dbReference type="GO" id="GO:0003955">
    <property type="term" value="F:NAD(P)H dehydrogenase (quinone) activity"/>
    <property type="evidence" value="ECO:0007669"/>
    <property type="project" value="TreeGrafter"/>
</dbReference>
<proteinExistence type="predicted"/>
<reference evidence="5 6" key="1">
    <citation type="submission" date="2019-12" db="EMBL/GenBank/DDBJ databases">
        <title>Draft genome sequence of Pseudomonas otitidis recovered from a chicken carcass.</title>
        <authorList>
            <person name="Vieira T.R."/>
            <person name="Oliviera E.F.C."/>
            <person name="Silva N.M.V."/>
            <person name="Sambrano G.E."/>
            <person name="Cibulski S.P."/>
            <person name="Cardoso M.R.I."/>
        </authorList>
    </citation>
    <scope>NUCLEOTIDE SEQUENCE [LARGE SCALE GENOMIC DNA]</scope>
    <source>
        <strain evidence="5 6">25_K</strain>
    </source>
</reference>
<comment type="cofactor">
    <cofactor evidence="1">
        <name>FAD</name>
        <dbReference type="ChEBI" id="CHEBI:57692"/>
    </cofactor>
</comment>
<dbReference type="Proteomes" id="UP000461288">
    <property type="component" value="Unassembled WGS sequence"/>
</dbReference>
<dbReference type="EMBL" id="WTFN01000176">
    <property type="protein sequence ID" value="MWK60208.1"/>
    <property type="molecule type" value="Genomic_DNA"/>
</dbReference>
<name>A0A7X3HDZ5_9GAMM</name>
<evidence type="ECO:0000256" key="4">
    <source>
        <dbReference type="ARBA" id="ARBA00023002"/>
    </source>
</evidence>
<dbReference type="InterPro" id="IPR036188">
    <property type="entry name" value="FAD/NAD-bd_sf"/>
</dbReference>
<sequence length="190" mass="20462">LGFDGRRVQLASGEAPAELCLWTGGFQASNLPRAAGMAVEGNGRVWVAPSLRSLSHPQVYAAGDIAAPWLDPGLPLPMGCKSALPMGVQVARNLLAELDGREPQGFDFAAPFYCVSLGRRDGVVQFGGAGERSDGRVLRGRLAARFKEWVCRATRWSLRMEARGLGVINWPRTGRAPERLPELPSAESHS</sequence>
<dbReference type="PANTHER" id="PTHR42913:SF3">
    <property type="entry name" value="64 KDA MITOCHONDRIAL NADH DEHYDROGENASE (EUROFUNG)"/>
    <property type="match status" value="1"/>
</dbReference>
<accession>A0A7X3HDZ5</accession>
<evidence type="ECO:0000313" key="6">
    <source>
        <dbReference type="Proteomes" id="UP000461288"/>
    </source>
</evidence>
<protein>
    <submittedName>
        <fullName evidence="5">FAD-dependent oxidoreductase</fullName>
    </submittedName>
</protein>
<dbReference type="SUPFAM" id="SSF51905">
    <property type="entry name" value="FAD/NAD(P)-binding domain"/>
    <property type="match status" value="1"/>
</dbReference>
<keyword evidence="4" id="KW-0560">Oxidoreductase</keyword>
<keyword evidence="3" id="KW-0274">FAD</keyword>
<dbReference type="GO" id="GO:0019646">
    <property type="term" value="P:aerobic electron transport chain"/>
    <property type="evidence" value="ECO:0007669"/>
    <property type="project" value="TreeGrafter"/>
</dbReference>
<dbReference type="RefSeq" id="WP_202119907.1">
    <property type="nucleotide sequence ID" value="NZ_WTFN01000176.1"/>
</dbReference>
<organism evidence="5 6">
    <name type="scientific">Metapseudomonas otitidis</name>
    <dbReference type="NCBI Taxonomy" id="319939"/>
    <lineage>
        <taxon>Bacteria</taxon>
        <taxon>Pseudomonadati</taxon>
        <taxon>Pseudomonadota</taxon>
        <taxon>Gammaproteobacteria</taxon>
        <taxon>Pseudomonadales</taxon>
        <taxon>Pseudomonadaceae</taxon>
        <taxon>Metapseudomonas</taxon>
    </lineage>
</organism>
<evidence type="ECO:0000256" key="3">
    <source>
        <dbReference type="ARBA" id="ARBA00022827"/>
    </source>
</evidence>